<dbReference type="AlphaFoldDB" id="A0A6S7BRT0"/>
<evidence type="ECO:0000313" key="1">
    <source>
        <dbReference type="EMBL" id="CAB3793060.1"/>
    </source>
</evidence>
<sequence>MNEPILAHRDGAVQMLSFNNPAARNALTPEVYKALPAARDHADQVLVPSRR</sequence>
<dbReference type="RefSeq" id="WP_246279112.1">
    <property type="nucleotide sequence ID" value="NZ_CADIKK010000016.1"/>
</dbReference>
<dbReference type="Proteomes" id="UP000494365">
    <property type="component" value="Unassembled WGS sequence"/>
</dbReference>
<gene>
    <name evidence="1" type="ORF">LMG28614_03639</name>
</gene>
<evidence type="ECO:0000313" key="2">
    <source>
        <dbReference type="Proteomes" id="UP000494365"/>
    </source>
</evidence>
<dbReference type="Gene3D" id="3.30.300.220">
    <property type="match status" value="1"/>
</dbReference>
<reference evidence="1 2" key="1">
    <citation type="submission" date="2020-04" db="EMBL/GenBank/DDBJ databases">
        <authorList>
            <person name="De Canck E."/>
        </authorList>
    </citation>
    <scope>NUCLEOTIDE SEQUENCE [LARGE SCALE GENOMIC DNA]</scope>
    <source>
        <strain evidence="1 2">LMG 28614</strain>
    </source>
</reference>
<organism evidence="1 2">
    <name type="scientific">Paraburkholderia ultramafica</name>
    <dbReference type="NCBI Taxonomy" id="1544867"/>
    <lineage>
        <taxon>Bacteria</taxon>
        <taxon>Pseudomonadati</taxon>
        <taxon>Pseudomonadota</taxon>
        <taxon>Betaproteobacteria</taxon>
        <taxon>Burkholderiales</taxon>
        <taxon>Burkholderiaceae</taxon>
        <taxon>Paraburkholderia</taxon>
    </lineage>
</organism>
<accession>A0A6S7BRT0</accession>
<dbReference type="SUPFAM" id="SSF52096">
    <property type="entry name" value="ClpP/crotonase"/>
    <property type="match status" value="1"/>
</dbReference>
<name>A0A6S7BRT0_9BURK</name>
<protein>
    <recommendedName>
        <fullName evidence="3">Enoyl-CoA hydratase</fullName>
    </recommendedName>
</protein>
<proteinExistence type="predicted"/>
<dbReference type="InterPro" id="IPR029045">
    <property type="entry name" value="ClpP/crotonase-like_dom_sf"/>
</dbReference>
<dbReference type="EMBL" id="CADIKK010000016">
    <property type="protein sequence ID" value="CAB3793060.1"/>
    <property type="molecule type" value="Genomic_DNA"/>
</dbReference>
<keyword evidence="2" id="KW-1185">Reference proteome</keyword>
<evidence type="ECO:0008006" key="3">
    <source>
        <dbReference type="Google" id="ProtNLM"/>
    </source>
</evidence>